<keyword evidence="3" id="KW-1185">Reference proteome</keyword>
<dbReference type="Proteomes" id="UP001497472">
    <property type="component" value="Unassembled WGS sequence"/>
</dbReference>
<organism evidence="2 3">
    <name type="scientific">Leptosia nina</name>
    <dbReference type="NCBI Taxonomy" id="320188"/>
    <lineage>
        <taxon>Eukaryota</taxon>
        <taxon>Metazoa</taxon>
        <taxon>Ecdysozoa</taxon>
        <taxon>Arthropoda</taxon>
        <taxon>Hexapoda</taxon>
        <taxon>Insecta</taxon>
        <taxon>Pterygota</taxon>
        <taxon>Neoptera</taxon>
        <taxon>Endopterygota</taxon>
        <taxon>Lepidoptera</taxon>
        <taxon>Glossata</taxon>
        <taxon>Ditrysia</taxon>
        <taxon>Papilionoidea</taxon>
        <taxon>Pieridae</taxon>
        <taxon>Pierinae</taxon>
        <taxon>Leptosia</taxon>
    </lineage>
</organism>
<protein>
    <submittedName>
        <fullName evidence="2">Uncharacterized protein</fullName>
    </submittedName>
</protein>
<dbReference type="EMBL" id="CAVLEF010000280">
    <property type="protein sequence ID" value="CAK1555438.1"/>
    <property type="molecule type" value="Genomic_DNA"/>
</dbReference>
<feature type="compositionally biased region" description="Basic residues" evidence="1">
    <location>
        <begin position="138"/>
        <end position="147"/>
    </location>
</feature>
<gene>
    <name evidence="2" type="ORF">LNINA_LOCUS14256</name>
</gene>
<dbReference type="AlphaFoldDB" id="A0AAV1K4Y6"/>
<feature type="compositionally biased region" description="Pro residues" evidence="1">
    <location>
        <begin position="403"/>
        <end position="414"/>
    </location>
</feature>
<evidence type="ECO:0000313" key="3">
    <source>
        <dbReference type="Proteomes" id="UP001497472"/>
    </source>
</evidence>
<sequence length="652" mass="74471">MRLYKRKPGPSLLACNFKRTTPHPTSYLISLQETSLNNIVDQLCTRLQDIKDQESASLIGMPTCSLEQNEAVRRYYAAFPALKKAQESPLQYYLPPPAWCRKNDTKVKMQSDLIISKDWNCKNKKVTLGKERRNSYHGQKKNSRKRFNSYSRSFESKESMPEWMTHEGVWDIETQDPVKEFIRAIALDEGYGTCENTVTDEIKEITQAKLRLNENMVPDWDDSLDLDTEWVITDDLNPPAKSPMDEEIYAKFEAKFDHSLEALWSKDQNTPDDEYQDLPIDFQDLLSSPSDHLFADPSAEKNSLITESIWSTSIAVTQPKIESPSKIAEGLHDRLRPLNIRDPECPRELESFTLYEGEELYDALSSVAKTMRSFTAINHSRDRSGFVEVPPRLRRDRISAAPLRPPPFRSIPPPEVDREDPLTSSRTHFRPIRREPETEATRYADGDTFDIRGDYDPVEFKRSESGSVYLENTHERYLEYRATNTIDYGRLNLGASQRRRETNDLGFKLRFPMRQIDTAVQTERSSDAWACDECGGSAKKMRPSGIESIWSDACVCECAVEPVPSSVPVPPEELSRDWEELLSDISAAHRMYANDAETDLGVIGDDSFVSTDRKRRHSAALRCGAPPSGLCTHPHARFLHCCVPAVDRPLTR</sequence>
<feature type="region of interest" description="Disordered" evidence="1">
    <location>
        <begin position="397"/>
        <end position="437"/>
    </location>
</feature>
<evidence type="ECO:0000313" key="2">
    <source>
        <dbReference type="EMBL" id="CAK1555438.1"/>
    </source>
</evidence>
<evidence type="ECO:0000256" key="1">
    <source>
        <dbReference type="SAM" id="MobiDB-lite"/>
    </source>
</evidence>
<proteinExistence type="predicted"/>
<accession>A0AAV1K4Y6</accession>
<reference evidence="2 3" key="1">
    <citation type="submission" date="2023-11" db="EMBL/GenBank/DDBJ databases">
        <authorList>
            <person name="Okamura Y."/>
        </authorList>
    </citation>
    <scope>NUCLEOTIDE SEQUENCE [LARGE SCALE GENOMIC DNA]</scope>
</reference>
<name>A0AAV1K4Y6_9NEOP</name>
<feature type="region of interest" description="Disordered" evidence="1">
    <location>
        <begin position="130"/>
        <end position="153"/>
    </location>
</feature>
<comment type="caution">
    <text evidence="2">The sequence shown here is derived from an EMBL/GenBank/DDBJ whole genome shotgun (WGS) entry which is preliminary data.</text>
</comment>